<feature type="non-terminal residue" evidence="1">
    <location>
        <position position="185"/>
    </location>
</feature>
<protein>
    <submittedName>
        <fullName evidence="1">Uncharacterized protein</fullName>
    </submittedName>
</protein>
<name>A0A7J6Q0P0_PEROL</name>
<organism evidence="1 2">
    <name type="scientific">Perkinsus olseni</name>
    <name type="common">Perkinsus atlanticus</name>
    <dbReference type="NCBI Taxonomy" id="32597"/>
    <lineage>
        <taxon>Eukaryota</taxon>
        <taxon>Sar</taxon>
        <taxon>Alveolata</taxon>
        <taxon>Perkinsozoa</taxon>
        <taxon>Perkinsea</taxon>
        <taxon>Perkinsida</taxon>
        <taxon>Perkinsidae</taxon>
        <taxon>Perkinsus</taxon>
    </lineage>
</organism>
<dbReference type="AlphaFoldDB" id="A0A7J6Q0P0"/>
<sequence length="185" mass="21005">MLREEVRELSDRLTGDIYQIGRRVNELGNVVNGILEAREVEKLGGKVKAGQGSCEYVDDGRKHMDVYFGPAGSPYPIRRIEHNVDGYKKAEITGNVPALHIRSTKNSMDITITQEFEKALKHFAPIVPFAHFTDEVLSKLRAYLPITENDHLKCRKILVLLADNPPARYEGLGAQWFRKFHEDST</sequence>
<dbReference type="EMBL" id="JABANO010036302">
    <property type="protein sequence ID" value="KAF4702059.1"/>
    <property type="molecule type" value="Genomic_DNA"/>
</dbReference>
<dbReference type="Proteomes" id="UP000553632">
    <property type="component" value="Unassembled WGS sequence"/>
</dbReference>
<evidence type="ECO:0000313" key="2">
    <source>
        <dbReference type="Proteomes" id="UP000553632"/>
    </source>
</evidence>
<keyword evidence="2" id="KW-1185">Reference proteome</keyword>
<reference evidence="1 2" key="1">
    <citation type="submission" date="2020-04" db="EMBL/GenBank/DDBJ databases">
        <title>Perkinsus olseni comparative genomics.</title>
        <authorList>
            <person name="Bogema D.R."/>
        </authorList>
    </citation>
    <scope>NUCLEOTIDE SEQUENCE [LARGE SCALE GENOMIC DNA]</scope>
    <source>
        <strain evidence="1 2">ATCC PRA-207</strain>
    </source>
</reference>
<proteinExistence type="predicted"/>
<comment type="caution">
    <text evidence="1">The sequence shown here is derived from an EMBL/GenBank/DDBJ whole genome shotgun (WGS) entry which is preliminary data.</text>
</comment>
<evidence type="ECO:0000313" key="1">
    <source>
        <dbReference type="EMBL" id="KAF4702059.1"/>
    </source>
</evidence>
<accession>A0A7J6Q0P0</accession>
<gene>
    <name evidence="1" type="ORF">FOZ63_014655</name>
</gene>